<gene>
    <name evidence="1" type="ORF">SDC9_40239</name>
</gene>
<sequence>MKRFVFLLFFAVFAVHTHMYGQNVAVKNNLLYDLTLTPNLSVEVGLAPKFTMDLQTGLNLFTLGDNKKLKHYLIQPELRYWFCERFNGLFVGAHAHGGQFNVGGFKLPFGWIPDMENHSYEGWFIGGGASLGYQWILGNHWNLEASAGVGYARITYDKYHCANCGTLVKSDKLNYLGVTKAAISLIYIIK</sequence>
<dbReference type="InterPro" id="IPR036709">
    <property type="entry name" value="Autotransporte_beta_dom_sf"/>
</dbReference>
<dbReference type="AlphaFoldDB" id="A0A644VRS1"/>
<evidence type="ECO:0008006" key="2">
    <source>
        <dbReference type="Google" id="ProtNLM"/>
    </source>
</evidence>
<proteinExistence type="predicted"/>
<protein>
    <recommendedName>
        <fullName evidence="2">DUF3575 domain-containing protein</fullName>
    </recommendedName>
</protein>
<dbReference type="EMBL" id="VSSQ01000414">
    <property type="protein sequence ID" value="MPL94091.1"/>
    <property type="molecule type" value="Genomic_DNA"/>
</dbReference>
<dbReference type="SUPFAM" id="SSF103515">
    <property type="entry name" value="Autotransporter"/>
    <property type="match status" value="1"/>
</dbReference>
<name>A0A644VRS1_9ZZZZ</name>
<organism evidence="1">
    <name type="scientific">bioreactor metagenome</name>
    <dbReference type="NCBI Taxonomy" id="1076179"/>
    <lineage>
        <taxon>unclassified sequences</taxon>
        <taxon>metagenomes</taxon>
        <taxon>ecological metagenomes</taxon>
    </lineage>
</organism>
<reference evidence="1" key="1">
    <citation type="submission" date="2019-08" db="EMBL/GenBank/DDBJ databases">
        <authorList>
            <person name="Kucharzyk K."/>
            <person name="Murdoch R.W."/>
            <person name="Higgins S."/>
            <person name="Loffler F."/>
        </authorList>
    </citation>
    <scope>NUCLEOTIDE SEQUENCE</scope>
</reference>
<accession>A0A644VRS1</accession>
<dbReference type="Gene3D" id="2.40.128.130">
    <property type="entry name" value="Autotransporter beta-domain"/>
    <property type="match status" value="1"/>
</dbReference>
<dbReference type="InterPro" id="IPR021958">
    <property type="entry name" value="DUF3575"/>
</dbReference>
<dbReference type="Pfam" id="PF12099">
    <property type="entry name" value="DUF3575"/>
    <property type="match status" value="1"/>
</dbReference>
<evidence type="ECO:0000313" key="1">
    <source>
        <dbReference type="EMBL" id="MPL94091.1"/>
    </source>
</evidence>
<comment type="caution">
    <text evidence="1">The sequence shown here is derived from an EMBL/GenBank/DDBJ whole genome shotgun (WGS) entry which is preliminary data.</text>
</comment>